<dbReference type="InterPro" id="IPR017871">
    <property type="entry name" value="ABC_transporter-like_CS"/>
</dbReference>
<dbReference type="InterPro" id="IPR046342">
    <property type="entry name" value="CBS_dom_sf"/>
</dbReference>
<evidence type="ECO:0000256" key="1">
    <source>
        <dbReference type="ARBA" id="ARBA00005417"/>
    </source>
</evidence>
<dbReference type="Proteomes" id="UP000245590">
    <property type="component" value="Unassembled WGS sequence"/>
</dbReference>
<feature type="region of interest" description="Disordered" evidence="6">
    <location>
        <begin position="409"/>
        <end position="451"/>
    </location>
</feature>
<dbReference type="FunFam" id="3.40.50.300:FF:000425">
    <property type="entry name" value="Probable ABC transporter, ATP-binding subunit"/>
    <property type="match status" value="1"/>
</dbReference>
<dbReference type="PROSITE" id="PS50893">
    <property type="entry name" value="ABC_TRANSPORTER_2"/>
    <property type="match status" value="1"/>
</dbReference>
<dbReference type="OrthoDB" id="9802264at2"/>
<feature type="region of interest" description="Disordered" evidence="6">
    <location>
        <begin position="1"/>
        <end position="39"/>
    </location>
</feature>
<evidence type="ECO:0000259" key="7">
    <source>
        <dbReference type="PROSITE" id="PS50893"/>
    </source>
</evidence>
<dbReference type="InterPro" id="IPR027417">
    <property type="entry name" value="P-loop_NTPase"/>
</dbReference>
<dbReference type="InterPro" id="IPR003593">
    <property type="entry name" value="AAA+_ATPase"/>
</dbReference>
<keyword evidence="9" id="KW-1185">Reference proteome</keyword>
<dbReference type="InterPro" id="IPR003439">
    <property type="entry name" value="ABC_transporter-like_ATP-bd"/>
</dbReference>
<protein>
    <recommendedName>
        <fullName evidence="5">ABC-type quaternary amine transporter</fullName>
        <ecNumber evidence="5">7.6.2.9</ecNumber>
    </recommendedName>
</protein>
<dbReference type="AlphaFoldDB" id="A0A2U2RMC9"/>
<dbReference type="GO" id="GO:0005524">
    <property type="term" value="F:ATP binding"/>
    <property type="evidence" value="ECO:0007669"/>
    <property type="project" value="UniProtKB-KW"/>
</dbReference>
<evidence type="ECO:0000256" key="4">
    <source>
        <dbReference type="ARBA" id="ARBA00022840"/>
    </source>
</evidence>
<dbReference type="GO" id="GO:0015418">
    <property type="term" value="F:ABC-type quaternary ammonium compound transporting activity"/>
    <property type="evidence" value="ECO:0007669"/>
    <property type="project" value="UniProtKB-EC"/>
</dbReference>
<dbReference type="Pfam" id="PF00005">
    <property type="entry name" value="ABC_tran"/>
    <property type="match status" value="1"/>
</dbReference>
<keyword evidence="4" id="KW-0067">ATP-binding</keyword>
<dbReference type="PANTHER" id="PTHR43117">
    <property type="entry name" value="OSMOPROTECTANT IMPORT ATP-BINDING PROTEIN OSMV"/>
    <property type="match status" value="1"/>
</dbReference>
<dbReference type="PANTHER" id="PTHR43117:SF4">
    <property type="entry name" value="OSMOPROTECTANT IMPORT ATP-BINDING PROTEIN OSMV"/>
    <property type="match status" value="1"/>
</dbReference>
<accession>A0A2U2RMC9</accession>
<organism evidence="8 9">
    <name type="scientific">Brachybacterium endophyticum</name>
    <dbReference type="NCBI Taxonomy" id="2182385"/>
    <lineage>
        <taxon>Bacteria</taxon>
        <taxon>Bacillati</taxon>
        <taxon>Actinomycetota</taxon>
        <taxon>Actinomycetes</taxon>
        <taxon>Micrococcales</taxon>
        <taxon>Dermabacteraceae</taxon>
        <taxon>Brachybacterium</taxon>
    </lineage>
</organism>
<dbReference type="Gene3D" id="3.40.50.300">
    <property type="entry name" value="P-loop containing nucleotide triphosphate hydrolases"/>
    <property type="match status" value="1"/>
</dbReference>
<name>A0A2U2RMC9_9MICO</name>
<dbReference type="EC" id="7.6.2.9" evidence="5"/>
<dbReference type="SUPFAM" id="SSF52540">
    <property type="entry name" value="P-loop containing nucleoside triphosphate hydrolases"/>
    <property type="match status" value="1"/>
</dbReference>
<feature type="compositionally biased region" description="Polar residues" evidence="6">
    <location>
        <begin position="13"/>
        <end position="24"/>
    </location>
</feature>
<feature type="domain" description="ABC transporter" evidence="7">
    <location>
        <begin position="41"/>
        <end position="278"/>
    </location>
</feature>
<evidence type="ECO:0000313" key="8">
    <source>
        <dbReference type="EMBL" id="PWH06991.1"/>
    </source>
</evidence>
<reference evidence="8 9" key="1">
    <citation type="submission" date="2018-05" db="EMBL/GenBank/DDBJ databases">
        <title>Brachybacterium sp. M1HQ-2T, whole genome shotgun sequence.</title>
        <authorList>
            <person name="Tuo L."/>
        </authorList>
    </citation>
    <scope>NUCLEOTIDE SEQUENCE [LARGE SCALE GENOMIC DNA]</scope>
    <source>
        <strain evidence="8 9">M1HQ-2</strain>
    </source>
</reference>
<keyword evidence="2" id="KW-0813">Transport</keyword>
<evidence type="ECO:0000256" key="5">
    <source>
        <dbReference type="ARBA" id="ARBA00066388"/>
    </source>
</evidence>
<gene>
    <name evidence="8" type="ORF">DEO23_05030</name>
</gene>
<evidence type="ECO:0000313" key="9">
    <source>
        <dbReference type="Proteomes" id="UP000245590"/>
    </source>
</evidence>
<evidence type="ECO:0000256" key="3">
    <source>
        <dbReference type="ARBA" id="ARBA00022741"/>
    </source>
</evidence>
<comment type="caution">
    <text evidence="8">The sequence shown here is derived from an EMBL/GenBank/DDBJ whole genome shotgun (WGS) entry which is preliminary data.</text>
</comment>
<dbReference type="SMART" id="SM00382">
    <property type="entry name" value="AAA"/>
    <property type="match status" value="1"/>
</dbReference>
<evidence type="ECO:0000256" key="6">
    <source>
        <dbReference type="SAM" id="MobiDB-lite"/>
    </source>
</evidence>
<dbReference type="EMBL" id="QFKX01000002">
    <property type="protein sequence ID" value="PWH06991.1"/>
    <property type="molecule type" value="Genomic_DNA"/>
</dbReference>
<dbReference type="PROSITE" id="PS00211">
    <property type="entry name" value="ABC_TRANSPORTER_1"/>
    <property type="match status" value="1"/>
</dbReference>
<sequence>MDPRTETADEQAPGSQTTGSQPADAQTADEQTDRETTGRSIWLDNVTKRYPGQKRPAVNGVTLEIPDGQVVMLVGPSGCGKTTTLKMINRLIEPTEGRIVLGGEDVTSIDGDELRRRIGYVIQAGGLFPHMTVAQNIALVPKMLRWDKARIAARVEELLDLVGLDPDVYRSRYPKELSGGQQQRVGVARALAADPPVLLMDEPFGAVDPITRQRLQDELIRIQHEVHKTMVIVTHDFDEAVKLGDWIVVFREGAQIVQYDTPERILAEPADEFVENFIGSGAALKQLGLRRVREVEAADAVVAKAGANAAEALRRAEAAGHDHVVVVDERGRPIAWPSRRALSRMTRLPAQLDPAMPLVGSGATLNDALDTMLVSSAGATLVTGRSGVFEGVVDVETIMDAISSAREAAAERSDDAPVGTNTGAVAAVPAASDEQRPANPGDAAVGPVSDD</sequence>
<proteinExistence type="inferred from homology"/>
<dbReference type="GO" id="GO:0016887">
    <property type="term" value="F:ATP hydrolysis activity"/>
    <property type="evidence" value="ECO:0007669"/>
    <property type="project" value="InterPro"/>
</dbReference>
<keyword evidence="3" id="KW-0547">Nucleotide-binding</keyword>
<comment type="similarity">
    <text evidence="1">Belongs to the ABC transporter superfamily.</text>
</comment>
<evidence type="ECO:0000256" key="2">
    <source>
        <dbReference type="ARBA" id="ARBA00022448"/>
    </source>
</evidence>
<dbReference type="SUPFAM" id="SSF54631">
    <property type="entry name" value="CBS-domain pair"/>
    <property type="match status" value="1"/>
</dbReference>